<evidence type="ECO:0000256" key="2">
    <source>
        <dbReference type="ARBA" id="ARBA00023163"/>
    </source>
</evidence>
<comment type="function">
    <text evidence="4">DNA-dependent RNA polymerase (RNAP) catalyzes the transcription of DNA into RNA using the four ribonucleoside triphosphates as substrates.</text>
</comment>
<comment type="subcellular location">
    <subcellularLocation>
        <location evidence="4">Cytoplasm</location>
    </subcellularLocation>
</comment>
<dbReference type="NCBIfam" id="NF007129">
    <property type="entry name" value="PRK09570.1"/>
    <property type="match status" value="1"/>
</dbReference>
<dbReference type="PANTHER" id="PTHR10535:SF0">
    <property type="entry name" value="DNA-DIRECTED RNA POLYMERASES I, II, AND III SUBUNIT RPABC1"/>
    <property type="match status" value="1"/>
</dbReference>
<proteinExistence type="inferred from homology"/>
<dbReference type="EC" id="2.7.7.6" evidence="4"/>
<dbReference type="GO" id="GO:0006366">
    <property type="term" value="P:transcription by RNA polymerase II"/>
    <property type="evidence" value="ECO:0007669"/>
    <property type="project" value="TreeGrafter"/>
</dbReference>
<evidence type="ECO:0000256" key="3">
    <source>
        <dbReference type="ARBA" id="ARBA00025765"/>
    </source>
</evidence>
<organism evidence="6">
    <name type="scientific">Archaeoglobus fulgidus</name>
    <dbReference type="NCBI Taxonomy" id="2234"/>
    <lineage>
        <taxon>Archaea</taxon>
        <taxon>Methanobacteriati</taxon>
        <taxon>Methanobacteriota</taxon>
        <taxon>Archaeoglobi</taxon>
        <taxon>Archaeoglobales</taxon>
        <taxon>Archaeoglobaceae</taxon>
        <taxon>Archaeoglobus</taxon>
    </lineage>
</organism>
<dbReference type="GO" id="GO:0042797">
    <property type="term" value="P:tRNA transcription by RNA polymerase III"/>
    <property type="evidence" value="ECO:0007669"/>
    <property type="project" value="TreeGrafter"/>
</dbReference>
<dbReference type="PROSITE" id="PS01110">
    <property type="entry name" value="RNA_POL_H_23KD"/>
    <property type="match status" value="1"/>
</dbReference>
<dbReference type="GO" id="GO:0003677">
    <property type="term" value="F:DNA binding"/>
    <property type="evidence" value="ECO:0007669"/>
    <property type="project" value="InterPro"/>
</dbReference>
<keyword evidence="1 4" id="KW-0240">DNA-directed RNA polymerase</keyword>
<reference evidence="6" key="1">
    <citation type="journal article" date="2020" name="mSystems">
        <title>Genome- and Community-Level Interaction Insights into Carbon Utilization and Element Cycling Functions of Hydrothermarchaeota in Hydrothermal Sediment.</title>
        <authorList>
            <person name="Zhou Z."/>
            <person name="Liu Y."/>
            <person name="Xu W."/>
            <person name="Pan J."/>
            <person name="Luo Z.H."/>
            <person name="Li M."/>
        </authorList>
    </citation>
    <scope>NUCLEOTIDE SEQUENCE [LARGE SCALE GENOMIC DNA]</scope>
    <source>
        <strain evidence="6">SpSt-587</strain>
    </source>
</reference>
<dbReference type="InterPro" id="IPR000783">
    <property type="entry name" value="RNA_pol_subH/Rpb5_C"/>
</dbReference>
<sequence length="77" mass="8630">MKVSLQDHVLVPKHEILREEEVEELLKLLGVSKEQLPKIKASDPIIKEIGAKPGDVVKITRKSLTAGVSIFYRLVVE</sequence>
<comment type="subunit">
    <text evidence="4">Part of the RNA polymerase complex.</text>
</comment>
<evidence type="ECO:0000259" key="5">
    <source>
        <dbReference type="Pfam" id="PF01191"/>
    </source>
</evidence>
<dbReference type="PANTHER" id="PTHR10535">
    <property type="entry name" value="DNA-DIRECTED RNA POLYMERASES I, II, AND III SUBUNIT RPABC1"/>
    <property type="match status" value="1"/>
</dbReference>
<evidence type="ECO:0000256" key="4">
    <source>
        <dbReference type="HAMAP-Rule" id="MF_00025"/>
    </source>
</evidence>
<dbReference type="GO" id="GO:0005737">
    <property type="term" value="C:cytoplasm"/>
    <property type="evidence" value="ECO:0007669"/>
    <property type="project" value="UniProtKB-SubCell"/>
</dbReference>
<keyword evidence="4 6" id="KW-0548">Nucleotidyltransferase</keyword>
<keyword evidence="4 6" id="KW-0808">Transferase</keyword>
<dbReference type="GO" id="GO:0000428">
    <property type="term" value="C:DNA-directed RNA polymerase complex"/>
    <property type="evidence" value="ECO:0007669"/>
    <property type="project" value="UniProtKB-KW"/>
</dbReference>
<accession>A0A7J3M3M5</accession>
<protein>
    <recommendedName>
        <fullName evidence="4">DNA-directed RNA polymerase subunit Rpo5</fullName>
        <ecNumber evidence="4">2.7.7.6</ecNumber>
    </recommendedName>
    <alternativeName>
        <fullName evidence="4">DNA-directed RNA polymerase subunit H</fullName>
    </alternativeName>
</protein>
<gene>
    <name evidence="4" type="primary">rpo5</name>
    <name evidence="4" type="synonym">rpoH</name>
    <name evidence="6" type="ORF">ENT52_06600</name>
</gene>
<keyword evidence="2 4" id="KW-0804">Transcription</keyword>
<feature type="domain" description="RNA polymerase subunit H/Rpb5 C-terminal" evidence="5">
    <location>
        <begin position="4"/>
        <end position="75"/>
    </location>
</feature>
<name>A0A7J3M3M5_ARCFL</name>
<dbReference type="AlphaFoldDB" id="A0A7J3M3M5"/>
<dbReference type="GO" id="GO:0006362">
    <property type="term" value="P:transcription elongation by RNA polymerase I"/>
    <property type="evidence" value="ECO:0007669"/>
    <property type="project" value="TreeGrafter"/>
</dbReference>
<dbReference type="InterPro" id="IPR035913">
    <property type="entry name" value="RPB5-like_sf"/>
</dbReference>
<dbReference type="EMBL" id="DSYZ01000124">
    <property type="protein sequence ID" value="HGT83379.1"/>
    <property type="molecule type" value="Genomic_DNA"/>
</dbReference>
<dbReference type="InterPro" id="IPR014381">
    <property type="entry name" value="Arch_Rpo5/euc_Rpb5"/>
</dbReference>
<dbReference type="InterPro" id="IPR020608">
    <property type="entry name" value="RNA_pol_subH/Rpb5_CS"/>
</dbReference>
<dbReference type="SUPFAM" id="SSF55287">
    <property type="entry name" value="RPB5-like RNA polymerase subunit"/>
    <property type="match status" value="1"/>
</dbReference>
<comment type="caution">
    <text evidence="6">The sequence shown here is derived from an EMBL/GenBank/DDBJ whole genome shotgun (WGS) entry which is preliminary data.</text>
</comment>
<keyword evidence="4" id="KW-0963">Cytoplasm</keyword>
<dbReference type="GO" id="GO:0003899">
    <property type="term" value="F:DNA-directed RNA polymerase activity"/>
    <property type="evidence" value="ECO:0007669"/>
    <property type="project" value="UniProtKB-UniRule"/>
</dbReference>
<dbReference type="HAMAP" id="MF_00025">
    <property type="entry name" value="RNApol_Rpo5_RPB5"/>
    <property type="match status" value="1"/>
</dbReference>
<dbReference type="Pfam" id="PF01191">
    <property type="entry name" value="RNA_pol_Rpb5_C"/>
    <property type="match status" value="1"/>
</dbReference>
<comment type="catalytic activity">
    <reaction evidence="4">
        <text>RNA(n) + a ribonucleoside 5'-triphosphate = RNA(n+1) + diphosphate</text>
        <dbReference type="Rhea" id="RHEA:21248"/>
        <dbReference type="Rhea" id="RHEA-COMP:14527"/>
        <dbReference type="Rhea" id="RHEA-COMP:17342"/>
        <dbReference type="ChEBI" id="CHEBI:33019"/>
        <dbReference type="ChEBI" id="CHEBI:61557"/>
        <dbReference type="ChEBI" id="CHEBI:140395"/>
        <dbReference type="EC" id="2.7.7.6"/>
    </reaction>
</comment>
<evidence type="ECO:0000256" key="1">
    <source>
        <dbReference type="ARBA" id="ARBA00022478"/>
    </source>
</evidence>
<comment type="similarity">
    <text evidence="3 4">Belongs to the archaeal Rpo5/eukaryotic RPB5 RNA polymerase subunit family.</text>
</comment>
<evidence type="ECO:0000313" key="6">
    <source>
        <dbReference type="EMBL" id="HGT83379.1"/>
    </source>
</evidence>
<dbReference type="Gene3D" id="3.90.940.20">
    <property type="entry name" value="RPB5-like RNA polymerase subunit"/>
    <property type="match status" value="1"/>
</dbReference>